<evidence type="ECO:0000313" key="3">
    <source>
        <dbReference type="WBParaSite" id="EVEC_0000825101-mRNA-1"/>
    </source>
</evidence>
<protein>
    <submittedName>
        <fullName evidence="1 3">Uncharacterized protein</fullName>
    </submittedName>
</protein>
<gene>
    <name evidence="1" type="ORF">EVEC_LOCUS7735</name>
</gene>
<name>A0A0N4VCF7_ENTVE</name>
<dbReference type="WBParaSite" id="EVEC_0000825101-mRNA-1">
    <property type="protein sequence ID" value="EVEC_0000825101-mRNA-1"/>
    <property type="gene ID" value="EVEC_0000825101"/>
</dbReference>
<accession>A0A0N4VCF7</accession>
<dbReference type="AlphaFoldDB" id="A0A0N4VCF7"/>
<evidence type="ECO:0000313" key="2">
    <source>
        <dbReference type="Proteomes" id="UP000274131"/>
    </source>
</evidence>
<sequence length="70" mass="7852">MRFALVDGEERKTRTEKELLIMGCRKGRGDDDDAGVGWGWGKERRKACDKLNSANMSRAGIPINQLLGWS</sequence>
<keyword evidence="2" id="KW-1185">Reference proteome</keyword>
<evidence type="ECO:0000313" key="1">
    <source>
        <dbReference type="EMBL" id="VDD92984.1"/>
    </source>
</evidence>
<dbReference type="EMBL" id="UXUI01009066">
    <property type="protein sequence ID" value="VDD92984.1"/>
    <property type="molecule type" value="Genomic_DNA"/>
</dbReference>
<proteinExistence type="predicted"/>
<reference evidence="1 2" key="2">
    <citation type="submission" date="2018-10" db="EMBL/GenBank/DDBJ databases">
        <authorList>
            <consortium name="Pathogen Informatics"/>
        </authorList>
    </citation>
    <scope>NUCLEOTIDE SEQUENCE [LARGE SCALE GENOMIC DNA]</scope>
</reference>
<dbReference type="Proteomes" id="UP000274131">
    <property type="component" value="Unassembled WGS sequence"/>
</dbReference>
<reference evidence="3" key="1">
    <citation type="submission" date="2017-02" db="UniProtKB">
        <authorList>
            <consortium name="WormBaseParasite"/>
        </authorList>
    </citation>
    <scope>IDENTIFICATION</scope>
</reference>
<organism evidence="3">
    <name type="scientific">Enterobius vermicularis</name>
    <name type="common">Human pinworm</name>
    <dbReference type="NCBI Taxonomy" id="51028"/>
    <lineage>
        <taxon>Eukaryota</taxon>
        <taxon>Metazoa</taxon>
        <taxon>Ecdysozoa</taxon>
        <taxon>Nematoda</taxon>
        <taxon>Chromadorea</taxon>
        <taxon>Rhabditida</taxon>
        <taxon>Spirurina</taxon>
        <taxon>Oxyuridomorpha</taxon>
        <taxon>Oxyuroidea</taxon>
        <taxon>Oxyuridae</taxon>
        <taxon>Enterobius</taxon>
    </lineage>
</organism>